<reference evidence="1 2" key="1">
    <citation type="journal article" date="2013" name="Genome Biol.">
        <title>Comparative genomics of the core and accessory genomes of 48 Sinorhizobium strains comprising five genospecies.</title>
        <authorList>
            <person name="Sugawara M."/>
            <person name="Epstein B."/>
            <person name="Badgley B.D."/>
            <person name="Unno T."/>
            <person name="Xu L."/>
            <person name="Reese J."/>
            <person name="Gyaneshwar P."/>
            <person name="Denny R."/>
            <person name="Mudge J."/>
            <person name="Bharti A.K."/>
            <person name="Farmer A.D."/>
            <person name="May G.D."/>
            <person name="Woodward J.E."/>
            <person name="Medigue C."/>
            <person name="Vallenet D."/>
            <person name="Lajus A."/>
            <person name="Rouy Z."/>
            <person name="Martinez-Vaz B."/>
            <person name="Tiffin P."/>
            <person name="Young N.D."/>
            <person name="Sadowsky M.J."/>
        </authorList>
    </citation>
    <scope>NUCLEOTIDE SEQUENCE [LARGE SCALE GENOMIC DNA]</scope>
    <source>
        <strain evidence="1 2">USDA205</strain>
    </source>
</reference>
<evidence type="ECO:0008006" key="3">
    <source>
        <dbReference type="Google" id="ProtNLM"/>
    </source>
</evidence>
<name>A0A844AM39_RHIFR</name>
<organism evidence="1 2">
    <name type="scientific">Rhizobium fredii</name>
    <name type="common">Sinorhizobium fredii</name>
    <dbReference type="NCBI Taxonomy" id="380"/>
    <lineage>
        <taxon>Bacteria</taxon>
        <taxon>Pseudomonadati</taxon>
        <taxon>Pseudomonadota</taxon>
        <taxon>Alphaproteobacteria</taxon>
        <taxon>Hyphomicrobiales</taxon>
        <taxon>Rhizobiaceae</taxon>
        <taxon>Sinorhizobium/Ensifer group</taxon>
        <taxon>Sinorhizobium</taxon>
    </lineage>
</organism>
<evidence type="ECO:0000313" key="2">
    <source>
        <dbReference type="Proteomes" id="UP000466694"/>
    </source>
</evidence>
<comment type="caution">
    <text evidence="1">The sequence shown here is derived from an EMBL/GenBank/DDBJ whole genome shotgun (WGS) entry which is preliminary data.</text>
</comment>
<proteinExistence type="predicted"/>
<sequence>MRDKRLSNRIFKDYDDIVDQCCRVWNTLIEPPWKIMSIELRDWAHRS</sequence>
<accession>A0A844AM39</accession>
<evidence type="ECO:0000313" key="1">
    <source>
        <dbReference type="EMBL" id="MQX12742.1"/>
    </source>
</evidence>
<protein>
    <recommendedName>
        <fullName evidence="3">Transposase</fullName>
    </recommendedName>
</protein>
<dbReference type="AlphaFoldDB" id="A0A844AM39"/>
<gene>
    <name evidence="1" type="ORF">GHK48_32170</name>
</gene>
<dbReference type="Proteomes" id="UP000466694">
    <property type="component" value="Unassembled WGS sequence"/>
</dbReference>
<dbReference type="EMBL" id="WISZ01000245">
    <property type="protein sequence ID" value="MQX12742.1"/>
    <property type="molecule type" value="Genomic_DNA"/>
</dbReference>